<gene>
    <name evidence="2" type="ORF">AVEN_140830_1</name>
</gene>
<dbReference type="OrthoDB" id="8058917at2759"/>
<dbReference type="SUPFAM" id="SSF53098">
    <property type="entry name" value="Ribonuclease H-like"/>
    <property type="match status" value="1"/>
</dbReference>
<keyword evidence="3" id="KW-1185">Reference proteome</keyword>
<evidence type="ECO:0000259" key="1">
    <source>
        <dbReference type="PROSITE" id="PS50879"/>
    </source>
</evidence>
<dbReference type="AlphaFoldDB" id="A0A4Y2FP46"/>
<evidence type="ECO:0000313" key="2">
    <source>
        <dbReference type="EMBL" id="GBM42953.1"/>
    </source>
</evidence>
<dbReference type="Proteomes" id="UP000499080">
    <property type="component" value="Unassembled WGS sequence"/>
</dbReference>
<evidence type="ECO:0000313" key="3">
    <source>
        <dbReference type="Proteomes" id="UP000499080"/>
    </source>
</evidence>
<protein>
    <recommendedName>
        <fullName evidence="1">RNase H type-1 domain-containing protein</fullName>
    </recommendedName>
</protein>
<dbReference type="PROSITE" id="PS50879">
    <property type="entry name" value="RNASE_H_1"/>
    <property type="match status" value="1"/>
</dbReference>
<dbReference type="Gene3D" id="3.30.420.10">
    <property type="entry name" value="Ribonuclease H-like superfamily/Ribonuclease H"/>
    <property type="match status" value="1"/>
</dbReference>
<dbReference type="InterPro" id="IPR036397">
    <property type="entry name" value="RNaseH_sf"/>
</dbReference>
<reference evidence="2 3" key="1">
    <citation type="journal article" date="2019" name="Sci. Rep.">
        <title>Orb-weaving spider Araneus ventricosus genome elucidates the spidroin gene catalogue.</title>
        <authorList>
            <person name="Kono N."/>
            <person name="Nakamura H."/>
            <person name="Ohtoshi R."/>
            <person name="Moran D.A.P."/>
            <person name="Shinohara A."/>
            <person name="Yoshida Y."/>
            <person name="Fujiwara M."/>
            <person name="Mori M."/>
            <person name="Tomita M."/>
            <person name="Arakawa K."/>
        </authorList>
    </citation>
    <scope>NUCLEOTIDE SEQUENCE [LARGE SCALE GENOMIC DNA]</scope>
</reference>
<dbReference type="Pfam" id="PF00075">
    <property type="entry name" value="RNase_H"/>
    <property type="match status" value="1"/>
</dbReference>
<organism evidence="2 3">
    <name type="scientific">Araneus ventricosus</name>
    <name type="common">Orbweaver spider</name>
    <name type="synonym">Epeira ventricosa</name>
    <dbReference type="NCBI Taxonomy" id="182803"/>
    <lineage>
        <taxon>Eukaryota</taxon>
        <taxon>Metazoa</taxon>
        <taxon>Ecdysozoa</taxon>
        <taxon>Arthropoda</taxon>
        <taxon>Chelicerata</taxon>
        <taxon>Arachnida</taxon>
        <taxon>Araneae</taxon>
        <taxon>Araneomorphae</taxon>
        <taxon>Entelegynae</taxon>
        <taxon>Araneoidea</taxon>
        <taxon>Araneidae</taxon>
        <taxon>Araneus</taxon>
    </lineage>
</organism>
<dbReference type="EMBL" id="BGPR01001011">
    <property type="protein sequence ID" value="GBM42953.1"/>
    <property type="molecule type" value="Genomic_DNA"/>
</dbReference>
<dbReference type="GO" id="GO:0004523">
    <property type="term" value="F:RNA-DNA hybrid ribonuclease activity"/>
    <property type="evidence" value="ECO:0007669"/>
    <property type="project" value="InterPro"/>
</dbReference>
<accession>A0A4Y2FP46</accession>
<sequence length="188" mass="21721">MVEFVAIRKAVKYIIGRQLRQAKIISDSRSALMSLASVHERQVIINEIKDNIKGYLGDIQLIWIRAHRGFGGNERADQLAKMASTKDHVDFSFCPSSIQIKNAARREILEAWQQYWSGSSNARWIYALLSKVAYKRMFGDFFFKSRIKFLRTMAFSLVIRLACLPRIPHARVEEPTVLFFMCSLSIRS</sequence>
<dbReference type="InterPro" id="IPR012337">
    <property type="entry name" value="RNaseH-like_sf"/>
</dbReference>
<dbReference type="GO" id="GO:0003676">
    <property type="term" value="F:nucleic acid binding"/>
    <property type="evidence" value="ECO:0007669"/>
    <property type="project" value="InterPro"/>
</dbReference>
<name>A0A4Y2FP46_ARAVE</name>
<dbReference type="InterPro" id="IPR002156">
    <property type="entry name" value="RNaseH_domain"/>
</dbReference>
<feature type="domain" description="RNase H type-1" evidence="1">
    <location>
        <begin position="1"/>
        <end position="85"/>
    </location>
</feature>
<proteinExistence type="predicted"/>
<comment type="caution">
    <text evidence="2">The sequence shown here is derived from an EMBL/GenBank/DDBJ whole genome shotgun (WGS) entry which is preliminary data.</text>
</comment>